<proteinExistence type="predicted"/>
<name>A0ABW2TVF3_9PSEU</name>
<organism evidence="1 2">
    <name type="scientific">Actinokineospora soli</name>
    <dbReference type="NCBI Taxonomy" id="1048753"/>
    <lineage>
        <taxon>Bacteria</taxon>
        <taxon>Bacillati</taxon>
        <taxon>Actinomycetota</taxon>
        <taxon>Actinomycetes</taxon>
        <taxon>Pseudonocardiales</taxon>
        <taxon>Pseudonocardiaceae</taxon>
        <taxon>Actinokineospora</taxon>
    </lineage>
</organism>
<gene>
    <name evidence="1" type="ORF">ACFQV2_30305</name>
</gene>
<comment type="caution">
    <text evidence="1">The sequence shown here is derived from an EMBL/GenBank/DDBJ whole genome shotgun (WGS) entry which is preliminary data.</text>
</comment>
<keyword evidence="2" id="KW-1185">Reference proteome</keyword>
<dbReference type="EMBL" id="JBHTEY010000004">
    <property type="protein sequence ID" value="MFC7617084.1"/>
    <property type="molecule type" value="Genomic_DNA"/>
</dbReference>
<evidence type="ECO:0000313" key="2">
    <source>
        <dbReference type="Proteomes" id="UP001596512"/>
    </source>
</evidence>
<dbReference type="Proteomes" id="UP001596512">
    <property type="component" value="Unassembled WGS sequence"/>
</dbReference>
<evidence type="ECO:0000313" key="1">
    <source>
        <dbReference type="EMBL" id="MFC7617084.1"/>
    </source>
</evidence>
<accession>A0ABW2TVF3</accession>
<protein>
    <submittedName>
        <fullName evidence="1">Uncharacterized protein</fullName>
    </submittedName>
</protein>
<reference evidence="2" key="1">
    <citation type="journal article" date="2019" name="Int. J. Syst. Evol. Microbiol.">
        <title>The Global Catalogue of Microorganisms (GCM) 10K type strain sequencing project: providing services to taxonomists for standard genome sequencing and annotation.</title>
        <authorList>
            <consortium name="The Broad Institute Genomics Platform"/>
            <consortium name="The Broad Institute Genome Sequencing Center for Infectious Disease"/>
            <person name="Wu L."/>
            <person name="Ma J."/>
        </authorList>
    </citation>
    <scope>NUCLEOTIDE SEQUENCE [LARGE SCALE GENOMIC DNA]</scope>
    <source>
        <strain evidence="2">JCM 17695</strain>
    </source>
</reference>
<sequence>MLTCEDHVLARYGTRATSVRPSEVVGPSPLIRADWSTQQRGPARARPLGVREAPEERGVGYLLPGSGYFPANR</sequence>